<feature type="repeat" description="WD" evidence="7">
    <location>
        <begin position="338"/>
        <end position="370"/>
    </location>
</feature>
<comment type="caution">
    <text evidence="8">The sequence shown here is derived from an EMBL/GenBank/DDBJ whole genome shotgun (WGS) entry which is preliminary data.</text>
</comment>
<proteinExistence type="inferred from homology"/>
<dbReference type="InterPro" id="IPR036322">
    <property type="entry name" value="WD40_repeat_dom_sf"/>
</dbReference>
<comment type="subcellular location">
    <subcellularLocation>
        <location evidence="1">Nucleus</location>
        <location evidence="1">Nucleolus</location>
    </subcellularLocation>
</comment>
<dbReference type="OrthoDB" id="1935146at2759"/>
<gene>
    <name evidence="8" type="ORF">MHI_LOCUS897907</name>
</gene>
<dbReference type="Proteomes" id="UP000752696">
    <property type="component" value="Unassembled WGS sequence"/>
</dbReference>
<evidence type="ECO:0000256" key="7">
    <source>
        <dbReference type="PROSITE-ProRule" id="PRU00221"/>
    </source>
</evidence>
<dbReference type="AlphaFoldDB" id="A0A6V7HLT4"/>
<evidence type="ECO:0000313" key="9">
    <source>
        <dbReference type="Proteomes" id="UP000752696"/>
    </source>
</evidence>
<evidence type="ECO:0000313" key="8">
    <source>
        <dbReference type="EMBL" id="CAD1480127.1"/>
    </source>
</evidence>
<evidence type="ECO:0000256" key="5">
    <source>
        <dbReference type="ARBA" id="ARBA00023242"/>
    </source>
</evidence>
<evidence type="ECO:0000256" key="1">
    <source>
        <dbReference type="ARBA" id="ARBA00004604"/>
    </source>
</evidence>
<keyword evidence="2" id="KW-0698">rRNA processing</keyword>
<organism evidence="8 9">
    <name type="scientific">Heterotrigona itama</name>
    <dbReference type="NCBI Taxonomy" id="395501"/>
    <lineage>
        <taxon>Eukaryota</taxon>
        <taxon>Metazoa</taxon>
        <taxon>Ecdysozoa</taxon>
        <taxon>Arthropoda</taxon>
        <taxon>Hexapoda</taxon>
        <taxon>Insecta</taxon>
        <taxon>Pterygota</taxon>
        <taxon>Neoptera</taxon>
        <taxon>Endopterygota</taxon>
        <taxon>Hymenoptera</taxon>
        <taxon>Apocrita</taxon>
        <taxon>Aculeata</taxon>
        <taxon>Apoidea</taxon>
        <taxon>Anthophila</taxon>
        <taxon>Apidae</taxon>
        <taxon>Heterotrigona</taxon>
    </lineage>
</organism>
<evidence type="ECO:0000256" key="2">
    <source>
        <dbReference type="ARBA" id="ARBA00022552"/>
    </source>
</evidence>
<evidence type="ECO:0000256" key="3">
    <source>
        <dbReference type="ARBA" id="ARBA00022574"/>
    </source>
</evidence>
<name>A0A6V7HLT4_9HYME</name>
<sequence>MNKHKSNQVKLMKNKSSKEKYIPSKALYKQKYTTPLKRKTRKNEYNAEEEARLEKIAFGDPSGIINNILNNENLENVKNDNDVSVFDNASNDSIGEIEISQEYSKKAAWVDEDDIKCSIQDAAKIQNRKIADVPEKLYKDYLSNKYKKIVGNPKWAKLEKSDDLDNEILKHSCHLEKPKVKNLPKSIIDIKALSPINKETHTEGPIVSSVEFHPSSTVALVAGSSGILSLFQVDGIENNKLHTMQYEKFPISTAKFLKDGTEVLIGSQYYAHCHSYNLMSGKTYRMLLPSGLTNIQKYEVSPDGKILAICGRSGEIFLLHSLSKELITTLKMNARCRALAFTPDSNTLITHGDSNEMYIWDLNNRVCIHRTIDDGCLSCASIAMSPNGQFLATGSKEGVVNLYHTKTVLESRNPVPLKTVLNFVTSITNLKFNPYSEILAIASGKRHNGFKMMHLPSFTVFSNFPTYQTHLSMPEAIDFSPSSGYLAISNKSFSAFLYRLKHYRNY</sequence>
<keyword evidence="9" id="KW-1185">Reference proteome</keyword>
<dbReference type="PROSITE" id="PS50082">
    <property type="entry name" value="WD_REPEATS_2"/>
    <property type="match status" value="1"/>
</dbReference>
<protein>
    <submittedName>
        <fullName evidence="8">Uncharacterized protein</fullName>
    </submittedName>
</protein>
<dbReference type="GO" id="GO:0034388">
    <property type="term" value="C:Pwp2p-containing subcomplex of 90S preribosome"/>
    <property type="evidence" value="ECO:0007669"/>
    <property type="project" value="TreeGrafter"/>
</dbReference>
<reference evidence="8" key="1">
    <citation type="submission" date="2020-07" db="EMBL/GenBank/DDBJ databases">
        <authorList>
            <person name="Nazaruddin N."/>
        </authorList>
    </citation>
    <scope>NUCLEOTIDE SEQUENCE</scope>
</reference>
<dbReference type="Pfam" id="PF00400">
    <property type="entry name" value="WD40"/>
    <property type="match status" value="1"/>
</dbReference>
<evidence type="ECO:0000256" key="6">
    <source>
        <dbReference type="ARBA" id="ARBA00025767"/>
    </source>
</evidence>
<dbReference type="SUPFAM" id="SSF50978">
    <property type="entry name" value="WD40 repeat-like"/>
    <property type="match status" value="1"/>
</dbReference>
<dbReference type="GO" id="GO:0006364">
    <property type="term" value="P:rRNA processing"/>
    <property type="evidence" value="ECO:0007669"/>
    <property type="project" value="UniProtKB-KW"/>
</dbReference>
<dbReference type="InterPro" id="IPR045161">
    <property type="entry name" value="Utp18"/>
</dbReference>
<keyword evidence="3 7" id="KW-0853">WD repeat</keyword>
<dbReference type="GO" id="GO:0032040">
    <property type="term" value="C:small-subunit processome"/>
    <property type="evidence" value="ECO:0007669"/>
    <property type="project" value="TreeGrafter"/>
</dbReference>
<keyword evidence="5" id="KW-0539">Nucleus</keyword>
<dbReference type="PANTHER" id="PTHR18359">
    <property type="entry name" value="WD-REPEAT PROTEIN-RELATED"/>
    <property type="match status" value="1"/>
</dbReference>
<accession>A0A6V7HLT4</accession>
<dbReference type="InterPro" id="IPR015943">
    <property type="entry name" value="WD40/YVTN_repeat-like_dom_sf"/>
</dbReference>
<dbReference type="InterPro" id="IPR001680">
    <property type="entry name" value="WD40_rpt"/>
</dbReference>
<evidence type="ECO:0000256" key="4">
    <source>
        <dbReference type="ARBA" id="ARBA00022737"/>
    </source>
</evidence>
<dbReference type="Gene3D" id="2.130.10.10">
    <property type="entry name" value="YVTN repeat-like/Quinoprotein amine dehydrogenase"/>
    <property type="match status" value="1"/>
</dbReference>
<dbReference type="SMART" id="SM00320">
    <property type="entry name" value="WD40"/>
    <property type="match status" value="4"/>
</dbReference>
<dbReference type="EMBL" id="CAJDYZ010011837">
    <property type="protein sequence ID" value="CAD1480127.1"/>
    <property type="molecule type" value="Genomic_DNA"/>
</dbReference>
<comment type="similarity">
    <text evidence="6">Belongs to the WD repeat UTP18 family.</text>
</comment>
<keyword evidence="4" id="KW-0677">Repeat</keyword>
<dbReference type="PANTHER" id="PTHR18359:SF0">
    <property type="entry name" value="U3 SMALL NUCLEOLAR RNA-ASSOCIATED PROTEIN 18 HOMOLOG"/>
    <property type="match status" value="1"/>
</dbReference>